<dbReference type="Gene3D" id="2.40.50.90">
    <property type="match status" value="1"/>
</dbReference>
<keyword evidence="1" id="KW-0540">Nuclease</keyword>
<evidence type="ECO:0000256" key="2">
    <source>
        <dbReference type="ARBA" id="ARBA00022759"/>
    </source>
</evidence>
<dbReference type="Proteomes" id="UP000028709">
    <property type="component" value="Unassembled WGS sequence"/>
</dbReference>
<protein>
    <submittedName>
        <fullName evidence="6">Nuclease</fullName>
    </submittedName>
</protein>
<accession>A0A086BMN2</accession>
<keyword evidence="3" id="KW-0378">Hydrolase</keyword>
<evidence type="ECO:0000256" key="3">
    <source>
        <dbReference type="ARBA" id="ARBA00022801"/>
    </source>
</evidence>
<dbReference type="InterPro" id="IPR002071">
    <property type="entry name" value="Thermonucl_AS"/>
</dbReference>
<dbReference type="PANTHER" id="PTHR12302">
    <property type="entry name" value="EBNA2 BINDING PROTEIN P100"/>
    <property type="match status" value="1"/>
</dbReference>
<evidence type="ECO:0000259" key="5">
    <source>
        <dbReference type="PROSITE" id="PS50830"/>
    </source>
</evidence>
<dbReference type="SMART" id="SM00318">
    <property type="entry name" value="SNc"/>
    <property type="match status" value="1"/>
</dbReference>
<dbReference type="eggNOG" id="COG1525">
    <property type="taxonomic scope" value="Bacteria"/>
</dbReference>
<dbReference type="GO" id="GO:0004519">
    <property type="term" value="F:endonuclease activity"/>
    <property type="evidence" value="ECO:0007669"/>
    <property type="project" value="UniProtKB-KW"/>
</dbReference>
<evidence type="ECO:0000313" key="7">
    <source>
        <dbReference type="Proteomes" id="UP000028709"/>
    </source>
</evidence>
<feature type="signal peptide" evidence="4">
    <location>
        <begin position="1"/>
        <end position="18"/>
    </location>
</feature>
<comment type="caution">
    <text evidence="6">The sequence shown here is derived from an EMBL/GenBank/DDBJ whole genome shotgun (WGS) entry which is preliminary data.</text>
</comment>
<dbReference type="STRING" id="558152.IQ37_03295"/>
<keyword evidence="4" id="KW-0732">Signal</keyword>
<dbReference type="GO" id="GO:0003676">
    <property type="term" value="F:nucleic acid binding"/>
    <property type="evidence" value="ECO:0007669"/>
    <property type="project" value="InterPro"/>
</dbReference>
<gene>
    <name evidence="6" type="ORF">IQ37_03295</name>
</gene>
<dbReference type="InterPro" id="IPR035437">
    <property type="entry name" value="SNase_OB-fold_sf"/>
</dbReference>
<evidence type="ECO:0000313" key="6">
    <source>
        <dbReference type="EMBL" id="KFF30196.1"/>
    </source>
</evidence>
<dbReference type="AlphaFoldDB" id="A0A086BMN2"/>
<organism evidence="6 7">
    <name type="scientific">Chryseobacterium piperi</name>
    <dbReference type="NCBI Taxonomy" id="558152"/>
    <lineage>
        <taxon>Bacteria</taxon>
        <taxon>Pseudomonadati</taxon>
        <taxon>Bacteroidota</taxon>
        <taxon>Flavobacteriia</taxon>
        <taxon>Flavobacteriales</taxon>
        <taxon>Weeksellaceae</taxon>
        <taxon>Chryseobacterium group</taxon>
        <taxon>Chryseobacterium</taxon>
    </lineage>
</organism>
<dbReference type="PANTHER" id="PTHR12302:SF3">
    <property type="entry name" value="SERINE_THREONINE-PROTEIN KINASE 31"/>
    <property type="match status" value="1"/>
</dbReference>
<dbReference type="RefSeq" id="WP_034681678.1">
    <property type="nucleotide sequence ID" value="NZ_CP023049.2"/>
</dbReference>
<keyword evidence="2" id="KW-0255">Endonuclease</keyword>
<name>A0A086BMN2_9FLAO</name>
<dbReference type="GO" id="GO:0016787">
    <property type="term" value="F:hydrolase activity"/>
    <property type="evidence" value="ECO:0007669"/>
    <property type="project" value="UniProtKB-KW"/>
</dbReference>
<dbReference type="InterPro" id="IPR016071">
    <property type="entry name" value="Staphylococal_nuclease_OB-fold"/>
</dbReference>
<dbReference type="EMBL" id="JPRJ01000002">
    <property type="protein sequence ID" value="KFF30196.1"/>
    <property type="molecule type" value="Genomic_DNA"/>
</dbReference>
<feature type="domain" description="TNase-like" evidence="5">
    <location>
        <begin position="18"/>
        <end position="140"/>
    </location>
</feature>
<proteinExistence type="predicted"/>
<dbReference type="PROSITE" id="PS50830">
    <property type="entry name" value="TNASE_3"/>
    <property type="match status" value="1"/>
</dbReference>
<feature type="chain" id="PRO_5001804643" evidence="4">
    <location>
        <begin position="19"/>
        <end position="176"/>
    </location>
</feature>
<sequence>MRKILLLMCMVASGILLSQIRAKVIGVKDGDTILVLDKDNKQTTLRLAEVDCPEKGQPFGKNAKQFTSDLVYGKSIQYYKTNSDRYGRIIAKVYFNNDRYLSEEIIKKGYGWWYYQYSDNENLGVLESKARALKLGLWSATEANISPWEWRKTKREAYQQKAKNKLSTASSGKALK</sequence>
<keyword evidence="7" id="KW-1185">Reference proteome</keyword>
<dbReference type="SUPFAM" id="SSF50199">
    <property type="entry name" value="Staphylococcal nuclease"/>
    <property type="match status" value="1"/>
</dbReference>
<evidence type="ECO:0000256" key="1">
    <source>
        <dbReference type="ARBA" id="ARBA00022722"/>
    </source>
</evidence>
<reference evidence="6 7" key="1">
    <citation type="submission" date="2014-07" db="EMBL/GenBank/DDBJ databases">
        <title>Genome of Chryseobacterium piperi CTM.</title>
        <authorList>
            <person name="Pipes S.E."/>
            <person name="Stropko S.J."/>
            <person name="Newman J.D."/>
        </authorList>
    </citation>
    <scope>NUCLEOTIDE SEQUENCE [LARGE SCALE GENOMIC DNA]</scope>
    <source>
        <strain evidence="6 7">CTM</strain>
    </source>
</reference>
<dbReference type="PROSITE" id="PS01123">
    <property type="entry name" value="TNASE_1"/>
    <property type="match status" value="1"/>
</dbReference>
<evidence type="ECO:0000256" key="4">
    <source>
        <dbReference type="SAM" id="SignalP"/>
    </source>
</evidence>
<dbReference type="Pfam" id="PF00565">
    <property type="entry name" value="SNase"/>
    <property type="match status" value="1"/>
</dbReference>